<protein>
    <recommendedName>
        <fullName evidence="3">Nucleocapsid protein</fullName>
    </recommendedName>
</protein>
<accession>A0A9P0F2Z1</accession>
<dbReference type="InterPro" id="IPR009522">
    <property type="entry name" value="Capsid_Phlebovir/Tenuivir"/>
</dbReference>
<name>A0A9P0F2Z1_BEMTA</name>
<dbReference type="Proteomes" id="UP001152759">
    <property type="component" value="Chromosome 3"/>
</dbReference>
<organism evidence="1 2">
    <name type="scientific">Bemisia tabaci</name>
    <name type="common">Sweetpotato whitefly</name>
    <name type="synonym">Aleurodes tabaci</name>
    <dbReference type="NCBI Taxonomy" id="7038"/>
    <lineage>
        <taxon>Eukaryota</taxon>
        <taxon>Metazoa</taxon>
        <taxon>Ecdysozoa</taxon>
        <taxon>Arthropoda</taxon>
        <taxon>Hexapoda</taxon>
        <taxon>Insecta</taxon>
        <taxon>Pterygota</taxon>
        <taxon>Neoptera</taxon>
        <taxon>Paraneoptera</taxon>
        <taxon>Hemiptera</taxon>
        <taxon>Sternorrhyncha</taxon>
        <taxon>Aleyrodoidea</taxon>
        <taxon>Aleyrodidae</taxon>
        <taxon>Aleyrodinae</taxon>
        <taxon>Bemisia</taxon>
    </lineage>
</organism>
<sequence length="268" mass="29487">MNRLAKAGSAEVSFLQATGRPKANTVPPSVTEWAASFNSAALDGIQQQISLRRAESEYVGFNVKKLLERIKTLANNPVFPTVQEDIAYGVMLFLERGSSVVAKTSADTARMSREGFNQMTKFIKHYQIAPRVKGATTITLPRWSLCFPLMTVAYCEQRANFIVPVPNGFPKALTSSAGLSSIRGDESLLKAYCWYQREISLVINKDFGYKSDADQKKEIMKYATISQNSNILSANDIGAAANEFMDYVNETVTTAAATWDALGQPKTV</sequence>
<dbReference type="Pfam" id="PF05733">
    <property type="entry name" value="Tenui_N"/>
    <property type="match status" value="1"/>
</dbReference>
<evidence type="ECO:0000313" key="2">
    <source>
        <dbReference type="Proteomes" id="UP001152759"/>
    </source>
</evidence>
<proteinExistence type="predicted"/>
<reference evidence="1" key="1">
    <citation type="submission" date="2021-12" db="EMBL/GenBank/DDBJ databases">
        <authorList>
            <person name="King R."/>
        </authorList>
    </citation>
    <scope>NUCLEOTIDE SEQUENCE</scope>
</reference>
<dbReference type="GO" id="GO:0003723">
    <property type="term" value="F:RNA binding"/>
    <property type="evidence" value="ECO:0007669"/>
    <property type="project" value="InterPro"/>
</dbReference>
<dbReference type="AlphaFoldDB" id="A0A9P0F2Z1"/>
<evidence type="ECO:0008006" key="3">
    <source>
        <dbReference type="Google" id="ProtNLM"/>
    </source>
</evidence>
<dbReference type="EMBL" id="OU963864">
    <property type="protein sequence ID" value="CAH0386744.1"/>
    <property type="molecule type" value="Genomic_DNA"/>
</dbReference>
<keyword evidence="2" id="KW-1185">Reference proteome</keyword>
<evidence type="ECO:0000313" key="1">
    <source>
        <dbReference type="EMBL" id="CAH0386744.1"/>
    </source>
</evidence>
<gene>
    <name evidence="1" type="ORF">BEMITA_LOCUS5818</name>
</gene>